<dbReference type="InParanoid" id="A0A1B7MWP6"/>
<feature type="non-terminal residue" evidence="2">
    <location>
        <position position="1"/>
    </location>
</feature>
<evidence type="ECO:0000256" key="1">
    <source>
        <dbReference type="SAM" id="Phobius"/>
    </source>
</evidence>
<sequence>FTMVRPLVPHGPSSGPQWNILWSSGPPLAISPEFLILFWFLVPPLVACSFISNSYYPICPLISFSFILSFLVVVYISSRTCILIL</sequence>
<protein>
    <submittedName>
        <fullName evidence="2">Uncharacterized protein</fullName>
    </submittedName>
</protein>
<keyword evidence="1" id="KW-0812">Transmembrane</keyword>
<dbReference type="AlphaFoldDB" id="A0A1B7MWP6"/>
<accession>A0A1B7MWP6</accession>
<keyword evidence="3" id="KW-1185">Reference proteome</keyword>
<proteinExistence type="predicted"/>
<evidence type="ECO:0000313" key="3">
    <source>
        <dbReference type="Proteomes" id="UP000092154"/>
    </source>
</evidence>
<dbReference type="EMBL" id="KV448377">
    <property type="protein sequence ID" value="OAX37030.1"/>
    <property type="molecule type" value="Genomic_DNA"/>
</dbReference>
<reference evidence="2 3" key="1">
    <citation type="submission" date="2016-06" db="EMBL/GenBank/DDBJ databases">
        <title>Comparative genomics of the ectomycorrhizal sister species Rhizopogon vinicolor and Rhizopogon vesiculosus (Basidiomycota: Boletales) reveals a divergence of the mating type B locus.</title>
        <authorList>
            <consortium name="DOE Joint Genome Institute"/>
            <person name="Mujic A.B."/>
            <person name="Kuo A."/>
            <person name="Tritt A."/>
            <person name="Lipzen A."/>
            <person name="Chen C."/>
            <person name="Johnson J."/>
            <person name="Sharma A."/>
            <person name="Barry K."/>
            <person name="Grigoriev I.V."/>
            <person name="Spatafora J.W."/>
        </authorList>
    </citation>
    <scope>NUCLEOTIDE SEQUENCE [LARGE SCALE GENOMIC DNA]</scope>
    <source>
        <strain evidence="2 3">AM-OR11-026</strain>
    </source>
</reference>
<feature type="transmembrane region" description="Helical" evidence="1">
    <location>
        <begin position="20"/>
        <end position="42"/>
    </location>
</feature>
<feature type="transmembrane region" description="Helical" evidence="1">
    <location>
        <begin position="54"/>
        <end position="76"/>
    </location>
</feature>
<dbReference type="Proteomes" id="UP000092154">
    <property type="component" value="Unassembled WGS sequence"/>
</dbReference>
<evidence type="ECO:0000313" key="2">
    <source>
        <dbReference type="EMBL" id="OAX37030.1"/>
    </source>
</evidence>
<name>A0A1B7MWP6_9AGAM</name>
<gene>
    <name evidence="2" type="ORF">K503DRAFT_771906</name>
</gene>
<keyword evidence="1" id="KW-0472">Membrane</keyword>
<keyword evidence="1" id="KW-1133">Transmembrane helix</keyword>
<organism evidence="2 3">
    <name type="scientific">Rhizopogon vinicolor AM-OR11-026</name>
    <dbReference type="NCBI Taxonomy" id="1314800"/>
    <lineage>
        <taxon>Eukaryota</taxon>
        <taxon>Fungi</taxon>
        <taxon>Dikarya</taxon>
        <taxon>Basidiomycota</taxon>
        <taxon>Agaricomycotina</taxon>
        <taxon>Agaricomycetes</taxon>
        <taxon>Agaricomycetidae</taxon>
        <taxon>Boletales</taxon>
        <taxon>Suillineae</taxon>
        <taxon>Rhizopogonaceae</taxon>
        <taxon>Rhizopogon</taxon>
    </lineage>
</organism>